<reference evidence="3" key="1">
    <citation type="journal article" date="2015" name="BMC Genomics">
        <title>Genomic and transcriptomic analysis of the endophytic fungus Pestalotiopsis fici reveals its lifestyle and high potential for synthesis of natural products.</title>
        <authorList>
            <person name="Wang X."/>
            <person name="Zhang X."/>
            <person name="Liu L."/>
            <person name="Xiang M."/>
            <person name="Wang W."/>
            <person name="Sun X."/>
            <person name="Che Y."/>
            <person name="Guo L."/>
            <person name="Liu G."/>
            <person name="Guo L."/>
            <person name="Wang C."/>
            <person name="Yin W.B."/>
            <person name="Stadler M."/>
            <person name="Zhang X."/>
            <person name="Liu X."/>
        </authorList>
    </citation>
    <scope>NUCLEOTIDE SEQUENCE [LARGE SCALE GENOMIC DNA]</scope>
    <source>
        <strain evidence="3">W106-1 / CGMCC3.15140</strain>
    </source>
</reference>
<protein>
    <submittedName>
        <fullName evidence="2">Uncharacterized protein</fullName>
    </submittedName>
</protein>
<evidence type="ECO:0000313" key="3">
    <source>
        <dbReference type="Proteomes" id="UP000030651"/>
    </source>
</evidence>
<dbReference type="GeneID" id="19279127"/>
<evidence type="ECO:0000313" key="2">
    <source>
        <dbReference type="EMBL" id="ETS74248.1"/>
    </source>
</evidence>
<accession>W3WK78</accession>
<dbReference type="InParanoid" id="W3WK78"/>
<dbReference type="Proteomes" id="UP000030651">
    <property type="component" value="Unassembled WGS sequence"/>
</dbReference>
<keyword evidence="3" id="KW-1185">Reference proteome</keyword>
<dbReference type="EMBL" id="KI912120">
    <property type="protein sequence ID" value="ETS74248.1"/>
    <property type="molecule type" value="Genomic_DNA"/>
</dbReference>
<dbReference type="HOGENOM" id="CLU_814093_0_0_1"/>
<dbReference type="KEGG" id="pfy:PFICI_14114"/>
<feature type="region of interest" description="Disordered" evidence="1">
    <location>
        <begin position="243"/>
        <end position="276"/>
    </location>
</feature>
<feature type="region of interest" description="Disordered" evidence="1">
    <location>
        <begin position="105"/>
        <end position="187"/>
    </location>
</feature>
<dbReference type="OrthoDB" id="10588285at2759"/>
<feature type="compositionally biased region" description="Polar residues" evidence="1">
    <location>
        <begin position="159"/>
        <end position="179"/>
    </location>
</feature>
<feature type="compositionally biased region" description="Polar residues" evidence="1">
    <location>
        <begin position="139"/>
        <end position="150"/>
    </location>
</feature>
<dbReference type="AlphaFoldDB" id="W3WK78"/>
<sequence length="341" mass="38392">MEHDDDLERKIDAIYRRHGVSRDQQSEIQSLVARHCQAEVSARMGTMRDRAANELRDSAMRNLRNYQWLATPHDTWTIPGHDWQDRLKYYKRRFKEDIQGTESLILEGSKQPMANSTVPGSGLSNHSIDDAADDESASPPTTGDNSGHTSATEEHDSTEQAVTIEESQASENNFDTPSTSEDEEAGLLDPRTALRTFRCQSPPDGLCVPFPSPCPTPGRSNSAMTNSHAHHAPMYQVPPLSWYEESDEECSLEEQSTTNDTESETSDTSQQEAESHPRILFQYRTTCSRCLIGPPHPDVPYYYILGSADCILHGPHRIPSRSLRFRGRPPISRRWSAPRNV</sequence>
<name>W3WK78_PESFW</name>
<gene>
    <name evidence="2" type="ORF">PFICI_14114</name>
</gene>
<feature type="compositionally biased region" description="Polar residues" evidence="1">
    <location>
        <begin position="112"/>
        <end position="126"/>
    </location>
</feature>
<feature type="compositionally biased region" description="Low complexity" evidence="1">
    <location>
        <begin position="253"/>
        <end position="272"/>
    </location>
</feature>
<organism evidence="2 3">
    <name type="scientific">Pestalotiopsis fici (strain W106-1 / CGMCC3.15140)</name>
    <dbReference type="NCBI Taxonomy" id="1229662"/>
    <lineage>
        <taxon>Eukaryota</taxon>
        <taxon>Fungi</taxon>
        <taxon>Dikarya</taxon>
        <taxon>Ascomycota</taxon>
        <taxon>Pezizomycotina</taxon>
        <taxon>Sordariomycetes</taxon>
        <taxon>Xylariomycetidae</taxon>
        <taxon>Amphisphaeriales</taxon>
        <taxon>Sporocadaceae</taxon>
        <taxon>Pestalotiopsis</taxon>
    </lineage>
</organism>
<evidence type="ECO:0000256" key="1">
    <source>
        <dbReference type="SAM" id="MobiDB-lite"/>
    </source>
</evidence>
<proteinExistence type="predicted"/>
<dbReference type="RefSeq" id="XP_007840886.1">
    <property type="nucleotide sequence ID" value="XM_007842695.1"/>
</dbReference>